<comment type="caution">
    <text evidence="1">The sequence shown here is derived from an EMBL/GenBank/DDBJ whole genome shotgun (WGS) entry which is preliminary data.</text>
</comment>
<reference evidence="1 2" key="1">
    <citation type="journal article" date="2022" name="New Phytol.">
        <title>Ecological generalism drives hyperdiversity of secondary metabolite gene clusters in xylarialean endophytes.</title>
        <authorList>
            <person name="Franco M.E.E."/>
            <person name="Wisecaver J.H."/>
            <person name="Arnold A.E."/>
            <person name="Ju Y.M."/>
            <person name="Slot J.C."/>
            <person name="Ahrendt S."/>
            <person name="Moore L.P."/>
            <person name="Eastman K.E."/>
            <person name="Scott K."/>
            <person name="Konkel Z."/>
            <person name="Mondo S.J."/>
            <person name="Kuo A."/>
            <person name="Hayes R.D."/>
            <person name="Haridas S."/>
            <person name="Andreopoulos B."/>
            <person name="Riley R."/>
            <person name="LaButti K."/>
            <person name="Pangilinan J."/>
            <person name="Lipzen A."/>
            <person name="Amirebrahimi M."/>
            <person name="Yan J."/>
            <person name="Adam C."/>
            <person name="Keymanesh K."/>
            <person name="Ng V."/>
            <person name="Louie K."/>
            <person name="Northen T."/>
            <person name="Drula E."/>
            <person name="Henrissat B."/>
            <person name="Hsieh H.M."/>
            <person name="Youens-Clark K."/>
            <person name="Lutzoni F."/>
            <person name="Miadlikowska J."/>
            <person name="Eastwood D.C."/>
            <person name="Hamelin R.C."/>
            <person name="Grigoriev I.V."/>
            <person name="U'Ren J.M."/>
        </authorList>
    </citation>
    <scope>NUCLEOTIDE SEQUENCE [LARGE SCALE GENOMIC DNA]</scope>
    <source>
        <strain evidence="1 2">ER1909</strain>
    </source>
</reference>
<sequence length="64" mass="6826">MKLITAMILFFTSTTSVNAVPIPGAAQLESRDGSTEFDTDLCVLKRAAAKRGDVIGMGIDDCDF</sequence>
<organism evidence="1 2">
    <name type="scientific">Hypoxylon rubiginosum</name>
    <dbReference type="NCBI Taxonomy" id="110542"/>
    <lineage>
        <taxon>Eukaryota</taxon>
        <taxon>Fungi</taxon>
        <taxon>Dikarya</taxon>
        <taxon>Ascomycota</taxon>
        <taxon>Pezizomycotina</taxon>
        <taxon>Sordariomycetes</taxon>
        <taxon>Xylariomycetidae</taxon>
        <taxon>Xylariales</taxon>
        <taxon>Hypoxylaceae</taxon>
        <taxon>Hypoxylon</taxon>
    </lineage>
</organism>
<gene>
    <name evidence="1" type="ORF">F4821DRAFT_248244</name>
</gene>
<protein>
    <submittedName>
        <fullName evidence="1">Uncharacterized protein</fullName>
    </submittedName>
</protein>
<dbReference type="EMBL" id="MU394382">
    <property type="protein sequence ID" value="KAI6081948.1"/>
    <property type="molecule type" value="Genomic_DNA"/>
</dbReference>
<evidence type="ECO:0000313" key="1">
    <source>
        <dbReference type="EMBL" id="KAI6081948.1"/>
    </source>
</evidence>
<proteinExistence type="predicted"/>
<name>A0ACC0CNG2_9PEZI</name>
<accession>A0ACC0CNG2</accession>
<dbReference type="Proteomes" id="UP001497680">
    <property type="component" value="Unassembled WGS sequence"/>
</dbReference>
<evidence type="ECO:0000313" key="2">
    <source>
        <dbReference type="Proteomes" id="UP001497680"/>
    </source>
</evidence>
<keyword evidence="2" id="KW-1185">Reference proteome</keyword>